<dbReference type="KEGG" id="eac:EAL2_808p06900"/>
<keyword evidence="2" id="KW-1185">Reference proteome</keyword>
<dbReference type="AlphaFoldDB" id="W8TKD8"/>
<dbReference type="HOGENOM" id="CLU_3289794_0_0_9"/>
<reference evidence="1 2" key="1">
    <citation type="journal article" date="2014" name="Genome Announc.">
        <title>Complete Genome Sequence of Amino Acid-Utilizing Eubacterium acidaminophilum al-2 (DSM 3953).</title>
        <authorList>
            <person name="Poehlein A."/>
            <person name="Andreesen J.R."/>
            <person name="Daniel R."/>
        </authorList>
    </citation>
    <scope>NUCLEOTIDE SEQUENCE [LARGE SCALE GENOMIC DNA]</scope>
    <source>
        <strain evidence="1 2">DSM 3953</strain>
        <plasmid evidence="2">Plasmid EAL2_808p</plasmid>
    </source>
</reference>
<proteinExistence type="predicted"/>
<name>W8TKD8_PEPAC</name>
<accession>W8TKD8</accession>
<dbReference type="Proteomes" id="UP000019591">
    <property type="component" value="Plasmid EAL2_808p"/>
</dbReference>
<evidence type="ECO:0000313" key="1">
    <source>
        <dbReference type="EMBL" id="AHM58193.1"/>
    </source>
</evidence>
<organism evidence="1 2">
    <name type="scientific">Peptoclostridium acidaminophilum DSM 3953</name>
    <dbReference type="NCBI Taxonomy" id="1286171"/>
    <lineage>
        <taxon>Bacteria</taxon>
        <taxon>Bacillati</taxon>
        <taxon>Bacillota</taxon>
        <taxon>Clostridia</taxon>
        <taxon>Peptostreptococcales</taxon>
        <taxon>Peptoclostridiaceae</taxon>
        <taxon>Peptoclostridium</taxon>
    </lineage>
</organism>
<protein>
    <submittedName>
        <fullName evidence="1">Uncharacterized protein</fullName>
    </submittedName>
</protein>
<sequence length="40" mass="4779">MLVNAAKEAVYKQFCLLCMLSYSPIHIDIFYRSLLFYLIF</sequence>
<geneLocation type="plasmid" evidence="1 2">
    <name>EAL2_808p</name>
</geneLocation>
<gene>
    <name evidence="1" type="ORF">EAL2_808p06900</name>
</gene>
<keyword evidence="1" id="KW-0614">Plasmid</keyword>
<dbReference type="EMBL" id="CP007453">
    <property type="protein sequence ID" value="AHM58193.1"/>
    <property type="molecule type" value="Genomic_DNA"/>
</dbReference>
<evidence type="ECO:0000313" key="2">
    <source>
        <dbReference type="Proteomes" id="UP000019591"/>
    </source>
</evidence>